<feature type="non-terminal residue" evidence="1">
    <location>
        <position position="1"/>
    </location>
</feature>
<dbReference type="EMBL" id="ML976704">
    <property type="protein sequence ID" value="KAF1969953.1"/>
    <property type="molecule type" value="Genomic_DNA"/>
</dbReference>
<dbReference type="AlphaFoldDB" id="A0A6A5UXR6"/>
<evidence type="ECO:0000313" key="1">
    <source>
        <dbReference type="EMBL" id="KAF1969953.1"/>
    </source>
</evidence>
<reference evidence="1" key="1">
    <citation type="journal article" date="2020" name="Stud. Mycol.">
        <title>101 Dothideomycetes genomes: a test case for predicting lifestyles and emergence of pathogens.</title>
        <authorList>
            <person name="Haridas S."/>
            <person name="Albert R."/>
            <person name="Binder M."/>
            <person name="Bloem J."/>
            <person name="Labutti K."/>
            <person name="Salamov A."/>
            <person name="Andreopoulos B."/>
            <person name="Baker S."/>
            <person name="Barry K."/>
            <person name="Bills G."/>
            <person name="Bluhm B."/>
            <person name="Cannon C."/>
            <person name="Castanera R."/>
            <person name="Culley D."/>
            <person name="Daum C."/>
            <person name="Ezra D."/>
            <person name="Gonzalez J."/>
            <person name="Henrissat B."/>
            <person name="Kuo A."/>
            <person name="Liang C."/>
            <person name="Lipzen A."/>
            <person name="Lutzoni F."/>
            <person name="Magnuson J."/>
            <person name="Mondo S."/>
            <person name="Nolan M."/>
            <person name="Ohm R."/>
            <person name="Pangilinan J."/>
            <person name="Park H.-J."/>
            <person name="Ramirez L."/>
            <person name="Alfaro M."/>
            <person name="Sun H."/>
            <person name="Tritt A."/>
            <person name="Yoshinaga Y."/>
            <person name="Zwiers L.-H."/>
            <person name="Turgeon B."/>
            <person name="Goodwin S."/>
            <person name="Spatafora J."/>
            <person name="Crous P."/>
            <person name="Grigoriev I."/>
        </authorList>
    </citation>
    <scope>NUCLEOTIDE SEQUENCE</scope>
    <source>
        <strain evidence="1">CBS 107.79</strain>
    </source>
</reference>
<protein>
    <submittedName>
        <fullName evidence="1">Uncharacterized protein</fullName>
    </submittedName>
</protein>
<accession>A0A6A5UXR6</accession>
<evidence type="ECO:0000313" key="2">
    <source>
        <dbReference type="Proteomes" id="UP000800036"/>
    </source>
</evidence>
<name>A0A6A5UXR6_9PLEO</name>
<gene>
    <name evidence="1" type="ORF">BU23DRAFT_475442</name>
</gene>
<keyword evidence="2" id="KW-1185">Reference proteome</keyword>
<sequence>RTLPDGTGVYSKRIDAALPGQYTYKLYNNVREEWRKATMLAQLRIGIIWLNVYLY</sequence>
<dbReference type="Proteomes" id="UP000800036">
    <property type="component" value="Unassembled WGS sequence"/>
</dbReference>
<proteinExistence type="predicted"/>
<dbReference type="OrthoDB" id="3261222at2759"/>
<organism evidence="1 2">
    <name type="scientific">Bimuria novae-zelandiae CBS 107.79</name>
    <dbReference type="NCBI Taxonomy" id="1447943"/>
    <lineage>
        <taxon>Eukaryota</taxon>
        <taxon>Fungi</taxon>
        <taxon>Dikarya</taxon>
        <taxon>Ascomycota</taxon>
        <taxon>Pezizomycotina</taxon>
        <taxon>Dothideomycetes</taxon>
        <taxon>Pleosporomycetidae</taxon>
        <taxon>Pleosporales</taxon>
        <taxon>Massarineae</taxon>
        <taxon>Didymosphaeriaceae</taxon>
        <taxon>Bimuria</taxon>
    </lineage>
</organism>